<dbReference type="EMBL" id="CP099489">
    <property type="protein sequence ID" value="USQ79838.1"/>
    <property type="molecule type" value="Genomic_DNA"/>
</dbReference>
<proteinExistence type="predicted"/>
<dbReference type="InterPro" id="IPR011008">
    <property type="entry name" value="Dimeric_a/b-barrel"/>
</dbReference>
<organism evidence="2 3">
    <name type="scientific">Ornithinimicrobium faecis</name>
    <dbReference type="NCBI Taxonomy" id="2934158"/>
    <lineage>
        <taxon>Bacteria</taxon>
        <taxon>Bacillati</taxon>
        <taxon>Actinomycetota</taxon>
        <taxon>Actinomycetes</taxon>
        <taxon>Micrococcales</taxon>
        <taxon>Ornithinimicrobiaceae</taxon>
        <taxon>Ornithinimicrobium</taxon>
    </lineage>
</organism>
<dbReference type="Proteomes" id="UP001056455">
    <property type="component" value="Chromosome"/>
</dbReference>
<dbReference type="Pfam" id="PF03992">
    <property type="entry name" value="ABM"/>
    <property type="match status" value="1"/>
</dbReference>
<dbReference type="RefSeq" id="WP_252592942.1">
    <property type="nucleotide sequence ID" value="NZ_CP099489.1"/>
</dbReference>
<keyword evidence="2" id="KW-0503">Monooxygenase</keyword>
<dbReference type="InterPro" id="IPR007138">
    <property type="entry name" value="ABM_dom"/>
</dbReference>
<evidence type="ECO:0000313" key="2">
    <source>
        <dbReference type="EMBL" id="USQ79838.1"/>
    </source>
</evidence>
<dbReference type="Gene3D" id="3.30.70.100">
    <property type="match status" value="1"/>
</dbReference>
<evidence type="ECO:0000259" key="1">
    <source>
        <dbReference type="PROSITE" id="PS51725"/>
    </source>
</evidence>
<keyword evidence="3" id="KW-1185">Reference proteome</keyword>
<dbReference type="GO" id="GO:0004497">
    <property type="term" value="F:monooxygenase activity"/>
    <property type="evidence" value="ECO:0007669"/>
    <property type="project" value="UniProtKB-KW"/>
</dbReference>
<sequence length="111" mass="11814">MPGSTRQADIDHDRSTPVIIVAGHITVTPEERESYLAGCAGVVRQARGTAGCLDFAISADLIDPQRINIFERWASRETLEAFRGSGPDDGQGQAILTMAVEDFVVADPGSA</sequence>
<accession>A0ABY4YSZ1</accession>
<gene>
    <name evidence="2" type="ORF">NF556_19980</name>
</gene>
<feature type="domain" description="ABM" evidence="1">
    <location>
        <begin position="19"/>
        <end position="111"/>
    </location>
</feature>
<evidence type="ECO:0000313" key="3">
    <source>
        <dbReference type="Proteomes" id="UP001056455"/>
    </source>
</evidence>
<keyword evidence="2" id="KW-0560">Oxidoreductase</keyword>
<name>A0ABY4YSZ1_9MICO</name>
<reference evidence="2" key="1">
    <citation type="submission" date="2022-06" db="EMBL/GenBank/DDBJ databases">
        <title>Ornithinimicrobium HY1793.</title>
        <authorList>
            <person name="Huang Y."/>
        </authorList>
    </citation>
    <scope>NUCLEOTIDE SEQUENCE</scope>
    <source>
        <strain evidence="2">HY1793</strain>
    </source>
</reference>
<dbReference type="SUPFAM" id="SSF54909">
    <property type="entry name" value="Dimeric alpha+beta barrel"/>
    <property type="match status" value="1"/>
</dbReference>
<protein>
    <submittedName>
        <fullName evidence="2">Antibiotic biosynthesis monooxygenase</fullName>
    </submittedName>
</protein>
<dbReference type="PROSITE" id="PS51725">
    <property type="entry name" value="ABM"/>
    <property type="match status" value="1"/>
</dbReference>